<comment type="caution">
    <text evidence="9">The sequence shown here is derived from an EMBL/GenBank/DDBJ whole genome shotgun (WGS) entry which is preliminary data.</text>
</comment>
<dbReference type="PANTHER" id="PTHR11403">
    <property type="entry name" value="CYTOCHROME C OXIDASE SUBUNIT III"/>
    <property type="match status" value="1"/>
</dbReference>
<keyword evidence="5 7" id="KW-0472">Membrane</keyword>
<evidence type="ECO:0000256" key="7">
    <source>
        <dbReference type="SAM" id="Phobius"/>
    </source>
</evidence>
<keyword evidence="4 7" id="KW-1133">Transmembrane helix</keyword>
<dbReference type="PROSITE" id="PS50253">
    <property type="entry name" value="COX3"/>
    <property type="match status" value="1"/>
</dbReference>
<feature type="transmembrane region" description="Helical" evidence="7">
    <location>
        <begin position="103"/>
        <end position="126"/>
    </location>
</feature>
<evidence type="ECO:0000256" key="3">
    <source>
        <dbReference type="ARBA" id="ARBA00022692"/>
    </source>
</evidence>
<sequence length="167" mass="18820">MMVFGLLFAAFVIERGKNLDLFNLCRQTLNFNYGGINTLILLTSSWFVVMAVQAAKANRLRHVPHFIAIGVLCGATFGVLKIVEYTEKMSAGISMLTNDFYMFYFILTGIHLLHVVGGIVVLVILWKKARLGAYNGKNCTGLESGASFWHMVDLLWIFLFPLLYLMK</sequence>
<gene>
    <name evidence="9" type="ORF">FSO04_19855</name>
</gene>
<name>A0A6N6WDM5_9BURK</name>
<feature type="transmembrane region" description="Helical" evidence="7">
    <location>
        <begin position="63"/>
        <end position="83"/>
    </location>
</feature>
<evidence type="ECO:0000256" key="1">
    <source>
        <dbReference type="ARBA" id="ARBA00004141"/>
    </source>
</evidence>
<dbReference type="OrthoDB" id="9810850at2"/>
<dbReference type="GO" id="GO:0019646">
    <property type="term" value="P:aerobic electron transport chain"/>
    <property type="evidence" value="ECO:0007669"/>
    <property type="project" value="InterPro"/>
</dbReference>
<dbReference type="PANTHER" id="PTHR11403:SF6">
    <property type="entry name" value="NITRIC OXIDE REDUCTASE SUBUNIT E"/>
    <property type="match status" value="1"/>
</dbReference>
<organism evidence="9 10">
    <name type="scientific">Paraburkholderia madseniana</name>
    <dbReference type="NCBI Taxonomy" id="2599607"/>
    <lineage>
        <taxon>Bacteria</taxon>
        <taxon>Pseudomonadati</taxon>
        <taxon>Pseudomonadota</taxon>
        <taxon>Betaproteobacteria</taxon>
        <taxon>Burkholderiales</taxon>
        <taxon>Burkholderiaceae</taxon>
        <taxon>Paraburkholderia</taxon>
    </lineage>
</organism>
<dbReference type="Pfam" id="PF00510">
    <property type="entry name" value="COX3"/>
    <property type="match status" value="1"/>
</dbReference>
<proteinExistence type="inferred from homology"/>
<reference evidence="9 10" key="1">
    <citation type="journal article" date="2020" name="Int. J. Syst. Evol. Microbiol.">
        <title>Paraburkholderia madseniana sp. nov., a phenolic acid-degrading bacterium isolated from acidic forest soil.</title>
        <authorList>
            <person name="Wilhelm R.C."/>
            <person name="Murphy S.J.L."/>
            <person name="Feriancek N.M."/>
            <person name="Karasz D.C."/>
            <person name="DeRito C.M."/>
            <person name="Newman J.D."/>
            <person name="Buckley D.H."/>
        </authorList>
    </citation>
    <scope>NUCLEOTIDE SEQUENCE [LARGE SCALE GENOMIC DNA]</scope>
    <source>
        <strain evidence="9 10">RP11</strain>
    </source>
</reference>
<evidence type="ECO:0000256" key="6">
    <source>
        <dbReference type="RuleBase" id="RU003376"/>
    </source>
</evidence>
<evidence type="ECO:0000256" key="2">
    <source>
        <dbReference type="ARBA" id="ARBA00010581"/>
    </source>
</evidence>
<dbReference type="GO" id="GO:0004129">
    <property type="term" value="F:cytochrome-c oxidase activity"/>
    <property type="evidence" value="ECO:0007669"/>
    <property type="project" value="InterPro"/>
</dbReference>
<feature type="transmembrane region" description="Helical" evidence="7">
    <location>
        <begin position="31"/>
        <end position="51"/>
    </location>
</feature>
<keyword evidence="3 6" id="KW-0812">Transmembrane</keyword>
<dbReference type="Gene3D" id="1.20.120.80">
    <property type="entry name" value="Cytochrome c oxidase, subunit III, four-helix bundle"/>
    <property type="match status" value="1"/>
</dbReference>
<dbReference type="GO" id="GO:0005886">
    <property type="term" value="C:plasma membrane"/>
    <property type="evidence" value="ECO:0007669"/>
    <property type="project" value="UniProtKB-SubCell"/>
</dbReference>
<evidence type="ECO:0000313" key="9">
    <source>
        <dbReference type="EMBL" id="KAE8758231.1"/>
    </source>
</evidence>
<feature type="domain" description="Heme-copper oxidase subunit III family profile" evidence="8">
    <location>
        <begin position="1"/>
        <end position="167"/>
    </location>
</feature>
<comment type="subcellular location">
    <subcellularLocation>
        <location evidence="6">Cell membrane</location>
        <topology evidence="6">Multi-pass membrane protein</topology>
    </subcellularLocation>
    <subcellularLocation>
        <location evidence="1">Membrane</location>
        <topology evidence="1">Multi-pass membrane protein</topology>
    </subcellularLocation>
</comment>
<accession>A0A6N6WDM5</accession>
<dbReference type="InterPro" id="IPR000298">
    <property type="entry name" value="Cyt_c_oxidase-like_su3"/>
</dbReference>
<evidence type="ECO:0000256" key="5">
    <source>
        <dbReference type="ARBA" id="ARBA00023136"/>
    </source>
</evidence>
<dbReference type="InterPro" id="IPR035973">
    <property type="entry name" value="Cyt_c_oxidase_su3-like_sf"/>
</dbReference>
<evidence type="ECO:0000259" key="8">
    <source>
        <dbReference type="PROSITE" id="PS50253"/>
    </source>
</evidence>
<evidence type="ECO:0000256" key="4">
    <source>
        <dbReference type="ARBA" id="ARBA00022989"/>
    </source>
</evidence>
<feature type="transmembrane region" description="Helical" evidence="7">
    <location>
        <begin position="147"/>
        <end position="166"/>
    </location>
</feature>
<dbReference type="EMBL" id="VOSW01000036">
    <property type="protein sequence ID" value="KAE8758231.1"/>
    <property type="molecule type" value="Genomic_DNA"/>
</dbReference>
<dbReference type="InterPro" id="IPR013833">
    <property type="entry name" value="Cyt_c_oxidase_su3_a-hlx"/>
</dbReference>
<evidence type="ECO:0000313" key="10">
    <source>
        <dbReference type="Proteomes" id="UP000463700"/>
    </source>
</evidence>
<protein>
    <submittedName>
        <fullName evidence="9">Cytochrome c oxidase subunit 3 family protein</fullName>
    </submittedName>
</protein>
<dbReference type="SUPFAM" id="SSF81452">
    <property type="entry name" value="Cytochrome c oxidase subunit III-like"/>
    <property type="match status" value="1"/>
</dbReference>
<dbReference type="InterPro" id="IPR024791">
    <property type="entry name" value="Cyt_c/ubiquinol_Oxase_su3"/>
</dbReference>
<comment type="similarity">
    <text evidence="2 6">Belongs to the cytochrome c oxidase subunit 3 family.</text>
</comment>
<dbReference type="Proteomes" id="UP000463700">
    <property type="component" value="Unassembled WGS sequence"/>
</dbReference>
<dbReference type="AlphaFoldDB" id="A0A6N6WDM5"/>